<name>E9GMK9_DAPPU</name>
<keyword evidence="2" id="KW-1185">Reference proteome</keyword>
<proteinExistence type="predicted"/>
<dbReference type="InParanoid" id="E9GMK9"/>
<dbReference type="AlphaFoldDB" id="E9GMK9"/>
<dbReference type="KEGG" id="dpx:DAPPUDRAFT_319717"/>
<organism evidence="1 2">
    <name type="scientific">Daphnia pulex</name>
    <name type="common">Water flea</name>
    <dbReference type="NCBI Taxonomy" id="6669"/>
    <lineage>
        <taxon>Eukaryota</taxon>
        <taxon>Metazoa</taxon>
        <taxon>Ecdysozoa</taxon>
        <taxon>Arthropoda</taxon>
        <taxon>Crustacea</taxon>
        <taxon>Branchiopoda</taxon>
        <taxon>Diplostraca</taxon>
        <taxon>Cladocera</taxon>
        <taxon>Anomopoda</taxon>
        <taxon>Daphniidae</taxon>
        <taxon>Daphnia</taxon>
    </lineage>
</organism>
<dbReference type="HOGENOM" id="CLU_2087225_0_0_1"/>
<dbReference type="EMBL" id="GL732553">
    <property type="protein sequence ID" value="EFX79116.1"/>
    <property type="molecule type" value="Genomic_DNA"/>
</dbReference>
<gene>
    <name evidence="1" type="ORF">DAPPUDRAFT_319717</name>
</gene>
<dbReference type="Proteomes" id="UP000000305">
    <property type="component" value="Unassembled WGS sequence"/>
</dbReference>
<protein>
    <submittedName>
        <fullName evidence="1">Uncharacterized protein</fullName>
    </submittedName>
</protein>
<sequence length="117" mass="12589">MENAEEARSHLDGKPLYGAYLEVSHDSTPPKSARGKDVRVPSEQVAADPVQDHIIQLSPARATTKGWNVTLQVINAVSVRESNEQRFFQVRATTTGWKVSLQRNGGGGAGGEANFSG</sequence>
<evidence type="ECO:0000313" key="2">
    <source>
        <dbReference type="Proteomes" id="UP000000305"/>
    </source>
</evidence>
<reference evidence="1 2" key="1">
    <citation type="journal article" date="2011" name="Science">
        <title>The ecoresponsive genome of Daphnia pulex.</title>
        <authorList>
            <person name="Colbourne J.K."/>
            <person name="Pfrender M.E."/>
            <person name="Gilbert D."/>
            <person name="Thomas W.K."/>
            <person name="Tucker A."/>
            <person name="Oakley T.H."/>
            <person name="Tokishita S."/>
            <person name="Aerts A."/>
            <person name="Arnold G.J."/>
            <person name="Basu M.K."/>
            <person name="Bauer D.J."/>
            <person name="Caceres C.E."/>
            <person name="Carmel L."/>
            <person name="Casola C."/>
            <person name="Choi J.H."/>
            <person name="Detter J.C."/>
            <person name="Dong Q."/>
            <person name="Dusheyko S."/>
            <person name="Eads B.D."/>
            <person name="Frohlich T."/>
            <person name="Geiler-Samerotte K.A."/>
            <person name="Gerlach D."/>
            <person name="Hatcher P."/>
            <person name="Jogdeo S."/>
            <person name="Krijgsveld J."/>
            <person name="Kriventseva E.V."/>
            <person name="Kultz D."/>
            <person name="Laforsch C."/>
            <person name="Lindquist E."/>
            <person name="Lopez J."/>
            <person name="Manak J.R."/>
            <person name="Muller J."/>
            <person name="Pangilinan J."/>
            <person name="Patwardhan R.P."/>
            <person name="Pitluck S."/>
            <person name="Pritham E.J."/>
            <person name="Rechtsteiner A."/>
            <person name="Rho M."/>
            <person name="Rogozin I.B."/>
            <person name="Sakarya O."/>
            <person name="Salamov A."/>
            <person name="Schaack S."/>
            <person name="Shapiro H."/>
            <person name="Shiga Y."/>
            <person name="Skalitzky C."/>
            <person name="Smith Z."/>
            <person name="Souvorov A."/>
            <person name="Sung W."/>
            <person name="Tang Z."/>
            <person name="Tsuchiya D."/>
            <person name="Tu H."/>
            <person name="Vos H."/>
            <person name="Wang M."/>
            <person name="Wolf Y.I."/>
            <person name="Yamagata H."/>
            <person name="Yamada T."/>
            <person name="Ye Y."/>
            <person name="Shaw J.R."/>
            <person name="Andrews J."/>
            <person name="Crease T.J."/>
            <person name="Tang H."/>
            <person name="Lucas S.M."/>
            <person name="Robertson H.M."/>
            <person name="Bork P."/>
            <person name="Koonin E.V."/>
            <person name="Zdobnov E.M."/>
            <person name="Grigoriev I.V."/>
            <person name="Lynch M."/>
            <person name="Boore J.L."/>
        </authorList>
    </citation>
    <scope>NUCLEOTIDE SEQUENCE [LARGE SCALE GENOMIC DNA]</scope>
</reference>
<evidence type="ECO:0000313" key="1">
    <source>
        <dbReference type="EMBL" id="EFX79116.1"/>
    </source>
</evidence>
<accession>E9GMK9</accession>